<proteinExistence type="predicted"/>
<dbReference type="KEGG" id="pbar:105426235"/>
<accession>A0A6I9W382</accession>
<evidence type="ECO:0000313" key="1">
    <source>
        <dbReference type="Proteomes" id="UP000504615"/>
    </source>
</evidence>
<evidence type="ECO:0000313" key="2">
    <source>
        <dbReference type="RefSeq" id="XP_011635713.1"/>
    </source>
</evidence>
<dbReference type="AlphaFoldDB" id="A0A6I9W382"/>
<name>A0A6I9W382_9HYME</name>
<gene>
    <name evidence="2" type="primary">LOC105426235</name>
</gene>
<dbReference type="GeneID" id="105426235"/>
<organism evidence="1 2">
    <name type="scientific">Pogonomyrmex barbatus</name>
    <name type="common">red harvester ant</name>
    <dbReference type="NCBI Taxonomy" id="144034"/>
    <lineage>
        <taxon>Eukaryota</taxon>
        <taxon>Metazoa</taxon>
        <taxon>Ecdysozoa</taxon>
        <taxon>Arthropoda</taxon>
        <taxon>Hexapoda</taxon>
        <taxon>Insecta</taxon>
        <taxon>Pterygota</taxon>
        <taxon>Neoptera</taxon>
        <taxon>Endopterygota</taxon>
        <taxon>Hymenoptera</taxon>
        <taxon>Apocrita</taxon>
        <taxon>Aculeata</taxon>
        <taxon>Formicoidea</taxon>
        <taxon>Formicidae</taxon>
        <taxon>Myrmicinae</taxon>
        <taxon>Pogonomyrmex</taxon>
    </lineage>
</organism>
<keyword evidence="1" id="KW-1185">Reference proteome</keyword>
<sequence>MRCARRNLPRYWRWLRAGLFPYEVSFRLLRLDIIAEFHGRTCVLQVEICPCGHKFRLRFLLQLLEETTQDGCVSLSTAGDTNKSRTGSPKLQKATPQFFTGRGSYFIKGLLIEKT</sequence>
<dbReference type="Proteomes" id="UP000504615">
    <property type="component" value="Unplaced"/>
</dbReference>
<dbReference type="RefSeq" id="XP_011635713.1">
    <property type="nucleotide sequence ID" value="XM_011637411.1"/>
</dbReference>
<reference evidence="2" key="1">
    <citation type="submission" date="2025-08" db="UniProtKB">
        <authorList>
            <consortium name="RefSeq"/>
        </authorList>
    </citation>
    <scope>IDENTIFICATION</scope>
</reference>
<protein>
    <submittedName>
        <fullName evidence="2">Uncharacterized protein LOC105426235</fullName>
    </submittedName>
</protein>